<keyword evidence="3" id="KW-1185">Reference proteome</keyword>
<dbReference type="SUPFAM" id="SSF52047">
    <property type="entry name" value="RNI-like"/>
    <property type="match status" value="2"/>
</dbReference>
<keyword evidence="1" id="KW-1133">Transmembrane helix</keyword>
<dbReference type="Pfam" id="PF13516">
    <property type="entry name" value="LRR_6"/>
    <property type="match status" value="3"/>
</dbReference>
<evidence type="ECO:0000256" key="1">
    <source>
        <dbReference type="SAM" id="Phobius"/>
    </source>
</evidence>
<organism evidence="2 3">
    <name type="scientific">Varanus komodoensis</name>
    <name type="common">Komodo dragon</name>
    <dbReference type="NCBI Taxonomy" id="61221"/>
    <lineage>
        <taxon>Eukaryota</taxon>
        <taxon>Metazoa</taxon>
        <taxon>Chordata</taxon>
        <taxon>Craniata</taxon>
        <taxon>Vertebrata</taxon>
        <taxon>Euteleostomi</taxon>
        <taxon>Lepidosauria</taxon>
        <taxon>Squamata</taxon>
        <taxon>Bifurcata</taxon>
        <taxon>Unidentata</taxon>
        <taxon>Episquamata</taxon>
        <taxon>Toxicofera</taxon>
        <taxon>Anguimorpha</taxon>
        <taxon>Paleoanguimorpha</taxon>
        <taxon>Varanoidea</taxon>
        <taxon>Varanidae</taxon>
        <taxon>Varanus</taxon>
    </lineage>
</organism>
<name>A0A8D2LKZ8_VARKO</name>
<reference evidence="2" key="1">
    <citation type="submission" date="2025-08" db="UniProtKB">
        <authorList>
            <consortium name="Ensembl"/>
        </authorList>
    </citation>
    <scope>IDENTIFICATION</scope>
</reference>
<protein>
    <submittedName>
        <fullName evidence="2">Leucine rich repeat containing 31</fullName>
    </submittedName>
</protein>
<keyword evidence="1" id="KW-0812">Transmembrane</keyword>
<dbReference type="PANTHER" id="PTHR24109">
    <property type="entry name" value="LEUCINE-RICH REPEAT-CONTAINING PROTEIN 31"/>
    <property type="match status" value="1"/>
</dbReference>
<proteinExistence type="predicted"/>
<evidence type="ECO:0000313" key="2">
    <source>
        <dbReference type="Ensembl" id="ENSVKKP00000024038.1"/>
    </source>
</evidence>
<dbReference type="InterPro" id="IPR001611">
    <property type="entry name" value="Leu-rich_rpt"/>
</dbReference>
<dbReference type="SMART" id="SM00368">
    <property type="entry name" value="LRR_RI"/>
    <property type="match status" value="6"/>
</dbReference>
<keyword evidence="1" id="KW-0472">Membrane</keyword>
<reference evidence="2" key="2">
    <citation type="submission" date="2025-09" db="UniProtKB">
        <authorList>
            <consortium name="Ensembl"/>
        </authorList>
    </citation>
    <scope>IDENTIFICATION</scope>
</reference>
<accession>A0A8D2LKZ8</accession>
<dbReference type="Gene3D" id="3.80.10.10">
    <property type="entry name" value="Ribonuclease Inhibitor"/>
    <property type="match status" value="2"/>
</dbReference>
<evidence type="ECO:0000313" key="3">
    <source>
        <dbReference type="Proteomes" id="UP000694545"/>
    </source>
</evidence>
<sequence length="474" mass="52835">GTDLRNKQFLEQLGKRHSNKVLDLNNCSLTVALLLFLVTMIPMLPDLEEINLSWNDFMEGTLEPLILRFKHLQELRVLQLSNCRLTAKDVAFLGEALEEMPHLEILDLSWNPNVGGSFSLLTQKIPKGCILKTLKLTDCNLTAEDGESLAQLLRKIHRLEVLDLSLNKMIGYSLKSIAQELKHATGLKVLNLNMCGLKQDGFQCLGKCRYLSCNKLLGGGFQNTAAHLAGLSNLEVLDFHQCCITEEDMAVLTQIIPLLSNLQELNLSSNKSVGVSSDHLLSRLRFLPKLKSLLLSNCSLQHNSFASLAEAALHLPELKILDLSWNKCVGGKLKLILNSLKLGAELEVLRLSSCSLVDEDLASLASVMQAKHLDLLQKLDLSYNNHFSNKGWAMLCQGLAALEHLSELDISRRPSARCTCGEWLDKLLVTLPKLHLFKELGLQGWVLSAGQRKQLECFNQANEQNVHFDAWFGA</sequence>
<dbReference type="Proteomes" id="UP000694545">
    <property type="component" value="Unplaced"/>
</dbReference>
<dbReference type="Ensembl" id="ENSVKKT00000024625.1">
    <property type="protein sequence ID" value="ENSVKKP00000024038.1"/>
    <property type="gene ID" value="ENSVKKG00000015865.1"/>
</dbReference>
<dbReference type="InterPro" id="IPR032675">
    <property type="entry name" value="LRR_dom_sf"/>
</dbReference>
<dbReference type="OMA" id="CVTEEDM"/>
<dbReference type="AlphaFoldDB" id="A0A8D2LKZ8"/>
<dbReference type="PANTHER" id="PTHR24109:SF3">
    <property type="entry name" value="LEUCINE-RICH REPEAT-CONTAINING PROTEIN 31"/>
    <property type="match status" value="1"/>
</dbReference>
<dbReference type="InterPro" id="IPR042419">
    <property type="entry name" value="LRC31"/>
</dbReference>
<feature type="transmembrane region" description="Helical" evidence="1">
    <location>
        <begin position="21"/>
        <end position="44"/>
    </location>
</feature>